<dbReference type="EnsemblProtists" id="EKX47864">
    <property type="protein sequence ID" value="EKX47864"/>
    <property type="gene ID" value="GUITHDRAFT_151991"/>
</dbReference>
<proteinExistence type="inferred from homology"/>
<feature type="coiled-coil region" evidence="6">
    <location>
        <begin position="73"/>
        <end position="123"/>
    </location>
</feature>
<protein>
    <recommendedName>
        <fullName evidence="7">VPS37 C-terminal domain-containing protein</fullName>
    </recommendedName>
</protein>
<accession>L1JI99</accession>
<dbReference type="GO" id="GO:0000813">
    <property type="term" value="C:ESCRT I complex"/>
    <property type="evidence" value="ECO:0007669"/>
    <property type="project" value="UniProtKB-ARBA"/>
</dbReference>
<dbReference type="PaxDb" id="55529-EKX47864"/>
<dbReference type="KEGG" id="gtt:GUITHDRAFT_151991"/>
<name>L1JI99_GUITC</name>
<dbReference type="HOGENOM" id="CLU_1581489_0_0_1"/>
<evidence type="ECO:0000313" key="10">
    <source>
        <dbReference type="Proteomes" id="UP000011087"/>
    </source>
</evidence>
<evidence type="ECO:0000256" key="4">
    <source>
        <dbReference type="ARBA" id="ARBA00022753"/>
    </source>
</evidence>
<evidence type="ECO:0000256" key="2">
    <source>
        <dbReference type="ARBA" id="ARBA00007617"/>
    </source>
</evidence>
<sequence length="169" mass="19366">MGSRTGGVLAQVSDSLKSLQIEELKKLMEDQDAFDVYFEKNIPIVKEKQELIRAIKDSNIASAKKNVDLHTAIESLSTQVQELRQLVQERQAVLRPRYDEIKKEAMEDRTEAAKKQLESAAAVTNSECRQMVELTDASTDWNKFAVDFTSKKKMHHLQQALMERLENKE</sequence>
<evidence type="ECO:0000256" key="3">
    <source>
        <dbReference type="ARBA" id="ARBA00022448"/>
    </source>
</evidence>
<keyword evidence="6" id="KW-0175">Coiled coil</keyword>
<comment type="subcellular location">
    <subcellularLocation>
        <location evidence="1">Endosome</location>
    </subcellularLocation>
</comment>
<evidence type="ECO:0000313" key="9">
    <source>
        <dbReference type="EnsemblProtists" id="EKX47864"/>
    </source>
</evidence>
<keyword evidence="3" id="KW-0813">Transport</keyword>
<organism evidence="8">
    <name type="scientific">Guillardia theta (strain CCMP2712)</name>
    <name type="common">Cryptophyte</name>
    <dbReference type="NCBI Taxonomy" id="905079"/>
    <lineage>
        <taxon>Eukaryota</taxon>
        <taxon>Cryptophyceae</taxon>
        <taxon>Pyrenomonadales</taxon>
        <taxon>Geminigeraceae</taxon>
        <taxon>Guillardia</taxon>
    </lineage>
</organism>
<dbReference type="Pfam" id="PF07200">
    <property type="entry name" value="Mod_r"/>
    <property type="match status" value="1"/>
</dbReference>
<evidence type="ECO:0000313" key="8">
    <source>
        <dbReference type="EMBL" id="EKX47864.1"/>
    </source>
</evidence>
<comment type="similarity">
    <text evidence="2">Belongs to the VPS37 family.</text>
</comment>
<dbReference type="GeneID" id="17304431"/>
<evidence type="ECO:0000256" key="6">
    <source>
        <dbReference type="SAM" id="Coils"/>
    </source>
</evidence>
<gene>
    <name evidence="8" type="ORF">GUITHDRAFT_151991</name>
</gene>
<feature type="domain" description="VPS37 C-terminal" evidence="7">
    <location>
        <begin position="18"/>
        <end position="160"/>
    </location>
</feature>
<reference evidence="10" key="2">
    <citation type="submission" date="2012-11" db="EMBL/GenBank/DDBJ databases">
        <authorList>
            <person name="Kuo A."/>
            <person name="Curtis B.A."/>
            <person name="Tanifuji G."/>
            <person name="Burki F."/>
            <person name="Gruber A."/>
            <person name="Irimia M."/>
            <person name="Maruyama S."/>
            <person name="Arias M.C."/>
            <person name="Ball S.G."/>
            <person name="Gile G.H."/>
            <person name="Hirakawa Y."/>
            <person name="Hopkins J.F."/>
            <person name="Rensing S.A."/>
            <person name="Schmutz J."/>
            <person name="Symeonidi A."/>
            <person name="Elias M."/>
            <person name="Eveleigh R.J."/>
            <person name="Herman E.K."/>
            <person name="Klute M.J."/>
            <person name="Nakayama T."/>
            <person name="Obornik M."/>
            <person name="Reyes-Prieto A."/>
            <person name="Armbrust E.V."/>
            <person name="Aves S.J."/>
            <person name="Beiko R.G."/>
            <person name="Coutinho P."/>
            <person name="Dacks J.B."/>
            <person name="Durnford D.G."/>
            <person name="Fast N.M."/>
            <person name="Green B.R."/>
            <person name="Grisdale C."/>
            <person name="Hempe F."/>
            <person name="Henrissat B."/>
            <person name="Hoppner M.P."/>
            <person name="Ishida K.-I."/>
            <person name="Kim E."/>
            <person name="Koreny L."/>
            <person name="Kroth P.G."/>
            <person name="Liu Y."/>
            <person name="Malik S.-B."/>
            <person name="Maier U.G."/>
            <person name="McRose D."/>
            <person name="Mock T."/>
            <person name="Neilson J.A."/>
            <person name="Onodera N.T."/>
            <person name="Poole A.M."/>
            <person name="Pritham E.J."/>
            <person name="Richards T.A."/>
            <person name="Rocap G."/>
            <person name="Roy S.W."/>
            <person name="Sarai C."/>
            <person name="Schaack S."/>
            <person name="Shirato S."/>
            <person name="Slamovits C.H."/>
            <person name="Spencer D.F."/>
            <person name="Suzuki S."/>
            <person name="Worden A.Z."/>
            <person name="Zauner S."/>
            <person name="Barry K."/>
            <person name="Bell C."/>
            <person name="Bharti A.K."/>
            <person name="Crow J.A."/>
            <person name="Grimwood J."/>
            <person name="Kramer R."/>
            <person name="Lindquist E."/>
            <person name="Lucas S."/>
            <person name="Salamov A."/>
            <person name="McFadden G.I."/>
            <person name="Lane C.E."/>
            <person name="Keeling P.J."/>
            <person name="Gray M.W."/>
            <person name="Grigoriev I.V."/>
            <person name="Archibald J.M."/>
        </authorList>
    </citation>
    <scope>NUCLEOTIDE SEQUENCE</scope>
    <source>
        <strain evidence="10">CCMP2712</strain>
    </source>
</reference>
<keyword evidence="5" id="KW-0653">Protein transport</keyword>
<dbReference type="AlphaFoldDB" id="L1JI99"/>
<dbReference type="RefSeq" id="XP_005834844.1">
    <property type="nucleotide sequence ID" value="XM_005834787.1"/>
</dbReference>
<dbReference type="Proteomes" id="UP000011087">
    <property type="component" value="Unassembled WGS sequence"/>
</dbReference>
<reference evidence="8 10" key="1">
    <citation type="journal article" date="2012" name="Nature">
        <title>Algal genomes reveal evolutionary mosaicism and the fate of nucleomorphs.</title>
        <authorList>
            <consortium name="DOE Joint Genome Institute"/>
            <person name="Curtis B.A."/>
            <person name="Tanifuji G."/>
            <person name="Burki F."/>
            <person name="Gruber A."/>
            <person name="Irimia M."/>
            <person name="Maruyama S."/>
            <person name="Arias M.C."/>
            <person name="Ball S.G."/>
            <person name="Gile G.H."/>
            <person name="Hirakawa Y."/>
            <person name="Hopkins J.F."/>
            <person name="Kuo A."/>
            <person name="Rensing S.A."/>
            <person name="Schmutz J."/>
            <person name="Symeonidi A."/>
            <person name="Elias M."/>
            <person name="Eveleigh R.J."/>
            <person name="Herman E.K."/>
            <person name="Klute M.J."/>
            <person name="Nakayama T."/>
            <person name="Obornik M."/>
            <person name="Reyes-Prieto A."/>
            <person name="Armbrust E.V."/>
            <person name="Aves S.J."/>
            <person name="Beiko R.G."/>
            <person name="Coutinho P."/>
            <person name="Dacks J.B."/>
            <person name="Durnford D.G."/>
            <person name="Fast N.M."/>
            <person name="Green B.R."/>
            <person name="Grisdale C.J."/>
            <person name="Hempel F."/>
            <person name="Henrissat B."/>
            <person name="Hoppner M.P."/>
            <person name="Ishida K."/>
            <person name="Kim E."/>
            <person name="Koreny L."/>
            <person name="Kroth P.G."/>
            <person name="Liu Y."/>
            <person name="Malik S.B."/>
            <person name="Maier U.G."/>
            <person name="McRose D."/>
            <person name="Mock T."/>
            <person name="Neilson J.A."/>
            <person name="Onodera N.T."/>
            <person name="Poole A.M."/>
            <person name="Pritham E.J."/>
            <person name="Richards T.A."/>
            <person name="Rocap G."/>
            <person name="Roy S.W."/>
            <person name="Sarai C."/>
            <person name="Schaack S."/>
            <person name="Shirato S."/>
            <person name="Slamovits C.H."/>
            <person name="Spencer D.F."/>
            <person name="Suzuki S."/>
            <person name="Worden A.Z."/>
            <person name="Zauner S."/>
            <person name="Barry K."/>
            <person name="Bell C."/>
            <person name="Bharti A.K."/>
            <person name="Crow J.A."/>
            <person name="Grimwood J."/>
            <person name="Kramer R."/>
            <person name="Lindquist E."/>
            <person name="Lucas S."/>
            <person name="Salamov A."/>
            <person name="McFadden G.I."/>
            <person name="Lane C.E."/>
            <person name="Keeling P.J."/>
            <person name="Gray M.W."/>
            <person name="Grigoriev I.V."/>
            <person name="Archibald J.M."/>
        </authorList>
    </citation>
    <scope>NUCLEOTIDE SEQUENCE</scope>
    <source>
        <strain evidence="8 10">CCMP2712</strain>
    </source>
</reference>
<reference evidence="9" key="3">
    <citation type="submission" date="2015-06" db="UniProtKB">
        <authorList>
            <consortium name="EnsemblProtists"/>
        </authorList>
    </citation>
    <scope>IDENTIFICATION</scope>
</reference>
<dbReference type="OrthoDB" id="10583883at2759"/>
<keyword evidence="10" id="KW-1185">Reference proteome</keyword>
<dbReference type="GO" id="GO:0015031">
    <property type="term" value="P:protein transport"/>
    <property type="evidence" value="ECO:0007669"/>
    <property type="project" value="UniProtKB-KW"/>
</dbReference>
<evidence type="ECO:0000259" key="7">
    <source>
        <dbReference type="Pfam" id="PF07200"/>
    </source>
</evidence>
<keyword evidence="4" id="KW-0967">Endosome</keyword>
<dbReference type="EMBL" id="JH992988">
    <property type="protein sequence ID" value="EKX47864.1"/>
    <property type="molecule type" value="Genomic_DNA"/>
</dbReference>
<evidence type="ECO:0000256" key="1">
    <source>
        <dbReference type="ARBA" id="ARBA00004177"/>
    </source>
</evidence>
<evidence type="ECO:0000256" key="5">
    <source>
        <dbReference type="ARBA" id="ARBA00022927"/>
    </source>
</evidence>
<dbReference type="InterPro" id="IPR009851">
    <property type="entry name" value="Mod_r"/>
</dbReference>